<dbReference type="Proteomes" id="UP000732377">
    <property type="component" value="Unassembled WGS sequence"/>
</dbReference>
<sequence length="129" mass="14251">MLICLTADHLVGLHRRIIAETGGPHGVRDLGGVQSAAARPFRTYDGQALYPTLEEKAAALAEGISRNHPFVDGNKRVAIAAGCLFLMLNGREITASEQEMERTAWALAVREIDLQQLADWFRQHSREKS</sequence>
<evidence type="ECO:0000313" key="3">
    <source>
        <dbReference type="Proteomes" id="UP000732377"/>
    </source>
</evidence>
<feature type="domain" description="Fido" evidence="1">
    <location>
        <begin position="5"/>
        <end position="123"/>
    </location>
</feature>
<dbReference type="PANTHER" id="PTHR39426">
    <property type="entry name" value="HOMOLOGY TO DEATH-ON-CURING PROTEIN OF PHAGE P1"/>
    <property type="match status" value="1"/>
</dbReference>
<evidence type="ECO:0000313" key="2">
    <source>
        <dbReference type="EMBL" id="MBY6275282.1"/>
    </source>
</evidence>
<dbReference type="PANTHER" id="PTHR39426:SF1">
    <property type="entry name" value="HOMOLOGY TO DEATH-ON-CURING PROTEIN OF PHAGE P1"/>
    <property type="match status" value="1"/>
</dbReference>
<dbReference type="NCBIfam" id="TIGR01550">
    <property type="entry name" value="DOC_P1"/>
    <property type="match status" value="1"/>
</dbReference>
<dbReference type="PIRSF" id="PIRSF018297">
    <property type="entry name" value="Doc"/>
    <property type="match status" value="1"/>
</dbReference>
<dbReference type="GO" id="GO:0016301">
    <property type="term" value="F:kinase activity"/>
    <property type="evidence" value="ECO:0007669"/>
    <property type="project" value="InterPro"/>
</dbReference>
<dbReference type="SUPFAM" id="SSF140931">
    <property type="entry name" value="Fic-like"/>
    <property type="match status" value="1"/>
</dbReference>
<dbReference type="PROSITE" id="PS51459">
    <property type="entry name" value="FIDO"/>
    <property type="match status" value="1"/>
</dbReference>
<dbReference type="OMA" id="WIKKHEK"/>
<evidence type="ECO:0000259" key="1">
    <source>
        <dbReference type="PROSITE" id="PS51459"/>
    </source>
</evidence>
<reference evidence="2" key="1">
    <citation type="submission" date="2017-11" db="EMBL/GenBank/DDBJ databases">
        <title>Three new genomes from thermophilic consortium.</title>
        <authorList>
            <person name="Quaggio R."/>
            <person name="Amgarten D."/>
            <person name="Setubal J.C."/>
        </authorList>
    </citation>
    <scope>NUCLEOTIDE SEQUENCE</scope>
    <source>
        <strain evidence="2">ZCTH01-B2</strain>
    </source>
</reference>
<name>A0A953HZ23_SYMTR</name>
<comment type="caution">
    <text evidence="2">The sequence shown here is derived from an EMBL/GenBank/DDBJ whole genome shotgun (WGS) entry which is preliminary data.</text>
</comment>
<accession>A0A953HZ23</accession>
<dbReference type="AlphaFoldDB" id="A0A953HZ23"/>
<dbReference type="InterPro" id="IPR006440">
    <property type="entry name" value="Doc"/>
</dbReference>
<dbReference type="EMBL" id="PIUK01000019">
    <property type="protein sequence ID" value="MBY6275282.1"/>
    <property type="molecule type" value="Genomic_DNA"/>
</dbReference>
<dbReference type="Gene3D" id="1.20.120.1870">
    <property type="entry name" value="Fic/DOC protein, Fido domain"/>
    <property type="match status" value="1"/>
</dbReference>
<dbReference type="RefSeq" id="WP_011195008.1">
    <property type="nucleotide sequence ID" value="NZ_JACSIR010000041.1"/>
</dbReference>
<dbReference type="Pfam" id="PF02661">
    <property type="entry name" value="Fic"/>
    <property type="match status" value="1"/>
</dbReference>
<gene>
    <name evidence="2" type="ORF">CWE10_03550</name>
</gene>
<protein>
    <submittedName>
        <fullName evidence="2">Type II toxin-antitoxin system death-on-curing family toxin</fullName>
    </submittedName>
</protein>
<dbReference type="InterPro" id="IPR003812">
    <property type="entry name" value="Fido"/>
</dbReference>
<dbReference type="InterPro" id="IPR053737">
    <property type="entry name" value="Type_II_TA_Toxin"/>
</dbReference>
<organism evidence="2 3">
    <name type="scientific">Symbiobacterium thermophilum</name>
    <dbReference type="NCBI Taxonomy" id="2734"/>
    <lineage>
        <taxon>Bacteria</taxon>
        <taxon>Bacillati</taxon>
        <taxon>Bacillota</taxon>
        <taxon>Clostridia</taxon>
        <taxon>Eubacteriales</taxon>
        <taxon>Symbiobacteriaceae</taxon>
        <taxon>Symbiobacterium</taxon>
    </lineage>
</organism>
<dbReference type="InterPro" id="IPR036597">
    <property type="entry name" value="Fido-like_dom_sf"/>
</dbReference>
<proteinExistence type="predicted"/>